<proteinExistence type="inferred from homology"/>
<keyword evidence="5" id="KW-1185">Reference proteome</keyword>
<dbReference type="PANTHER" id="PTHR48107:SF7">
    <property type="entry name" value="RE15974P"/>
    <property type="match status" value="1"/>
</dbReference>
<dbReference type="InterPro" id="IPR020904">
    <property type="entry name" value="Sc_DH/Rdtase_CS"/>
</dbReference>
<dbReference type="SUPFAM" id="SSF51735">
    <property type="entry name" value="NAD(P)-binding Rossmann-fold domains"/>
    <property type="match status" value="1"/>
</dbReference>
<dbReference type="RefSeq" id="XP_064674212.1">
    <property type="nucleotide sequence ID" value="XM_064813413.1"/>
</dbReference>
<dbReference type="PANTHER" id="PTHR48107">
    <property type="entry name" value="NADPH-DEPENDENT ALDEHYDE REDUCTASE-LIKE PROTEIN, CHLOROPLASTIC-RELATED"/>
    <property type="match status" value="1"/>
</dbReference>
<dbReference type="AlphaFoldDB" id="A0AAN6TLE0"/>
<protein>
    <submittedName>
        <fullName evidence="4">NAD(P)-binding protein</fullName>
    </submittedName>
</protein>
<comment type="caution">
    <text evidence="4">The sequence shown here is derived from an EMBL/GenBank/DDBJ whole genome shotgun (WGS) entry which is preliminary data.</text>
</comment>
<dbReference type="GeneID" id="89937538"/>
<accession>A0AAN6TLE0</accession>
<sequence>MSLAGKVFLITGASKGIGRATVERVAADGGSVVINYLSDSKAADELVSQIGPDRALAVQADVSKLPDIERLVAGAVEKFGKIDVVIPNAGVMGMHTLSKTTEADFDRHFNLNVKGPLFLVQRAVPHMPANADARVIFVSTGLNTSTNVLGAHLLYCATKGAVDQMVRTLSKDPELAAKGITVNAVAPGPTATDLFYQGKTEAVLDVLKRQSPFNRFATPEEIAGVVAFLAGKESGWMSGQVVRVNGANMV</sequence>
<name>A0AAN6TLE0_9PEZI</name>
<organism evidence="4 5">
    <name type="scientific">Canariomyces notabilis</name>
    <dbReference type="NCBI Taxonomy" id="2074819"/>
    <lineage>
        <taxon>Eukaryota</taxon>
        <taxon>Fungi</taxon>
        <taxon>Dikarya</taxon>
        <taxon>Ascomycota</taxon>
        <taxon>Pezizomycotina</taxon>
        <taxon>Sordariomycetes</taxon>
        <taxon>Sordariomycetidae</taxon>
        <taxon>Sordariales</taxon>
        <taxon>Chaetomiaceae</taxon>
        <taxon>Canariomyces</taxon>
    </lineage>
</organism>
<evidence type="ECO:0000313" key="5">
    <source>
        <dbReference type="Proteomes" id="UP001302812"/>
    </source>
</evidence>
<evidence type="ECO:0000256" key="1">
    <source>
        <dbReference type="ARBA" id="ARBA00006484"/>
    </source>
</evidence>
<dbReference type="Pfam" id="PF13561">
    <property type="entry name" value="adh_short_C2"/>
    <property type="match status" value="1"/>
</dbReference>
<comment type="similarity">
    <text evidence="1">Belongs to the short-chain dehydrogenases/reductases (SDR) family.</text>
</comment>
<keyword evidence="3" id="KW-0560">Oxidoreductase</keyword>
<gene>
    <name evidence="4" type="ORF">N656DRAFT_765560</name>
</gene>
<dbReference type="PRINTS" id="PR00081">
    <property type="entry name" value="GDHRDH"/>
</dbReference>
<dbReference type="Proteomes" id="UP001302812">
    <property type="component" value="Unassembled WGS sequence"/>
</dbReference>
<evidence type="ECO:0000313" key="4">
    <source>
        <dbReference type="EMBL" id="KAK4116642.1"/>
    </source>
</evidence>
<dbReference type="GO" id="GO:0016614">
    <property type="term" value="F:oxidoreductase activity, acting on CH-OH group of donors"/>
    <property type="evidence" value="ECO:0007669"/>
    <property type="project" value="UniProtKB-ARBA"/>
</dbReference>
<reference evidence="4" key="1">
    <citation type="journal article" date="2023" name="Mol. Phylogenet. Evol.">
        <title>Genome-scale phylogeny and comparative genomics of the fungal order Sordariales.</title>
        <authorList>
            <person name="Hensen N."/>
            <person name="Bonometti L."/>
            <person name="Westerberg I."/>
            <person name="Brannstrom I.O."/>
            <person name="Guillou S."/>
            <person name="Cros-Aarteil S."/>
            <person name="Calhoun S."/>
            <person name="Haridas S."/>
            <person name="Kuo A."/>
            <person name="Mondo S."/>
            <person name="Pangilinan J."/>
            <person name="Riley R."/>
            <person name="LaButti K."/>
            <person name="Andreopoulos B."/>
            <person name="Lipzen A."/>
            <person name="Chen C."/>
            <person name="Yan M."/>
            <person name="Daum C."/>
            <person name="Ng V."/>
            <person name="Clum A."/>
            <person name="Steindorff A."/>
            <person name="Ohm R.A."/>
            <person name="Martin F."/>
            <person name="Silar P."/>
            <person name="Natvig D.O."/>
            <person name="Lalanne C."/>
            <person name="Gautier V."/>
            <person name="Ament-Velasquez S.L."/>
            <person name="Kruys A."/>
            <person name="Hutchinson M.I."/>
            <person name="Powell A.J."/>
            <person name="Barry K."/>
            <person name="Miller A.N."/>
            <person name="Grigoriev I.V."/>
            <person name="Debuchy R."/>
            <person name="Gladieux P."/>
            <person name="Hiltunen Thoren M."/>
            <person name="Johannesson H."/>
        </authorList>
    </citation>
    <scope>NUCLEOTIDE SEQUENCE</scope>
    <source>
        <strain evidence="4">CBS 508.74</strain>
    </source>
</reference>
<dbReference type="PROSITE" id="PS00061">
    <property type="entry name" value="ADH_SHORT"/>
    <property type="match status" value="1"/>
</dbReference>
<dbReference type="Gene3D" id="3.40.50.720">
    <property type="entry name" value="NAD(P)-binding Rossmann-like Domain"/>
    <property type="match status" value="1"/>
</dbReference>
<dbReference type="InterPro" id="IPR036291">
    <property type="entry name" value="NAD(P)-bd_dom_sf"/>
</dbReference>
<dbReference type="InterPro" id="IPR002347">
    <property type="entry name" value="SDR_fam"/>
</dbReference>
<keyword evidence="2" id="KW-0521">NADP</keyword>
<evidence type="ECO:0000256" key="2">
    <source>
        <dbReference type="ARBA" id="ARBA00022857"/>
    </source>
</evidence>
<dbReference type="FunFam" id="3.40.50.720:FF:000084">
    <property type="entry name" value="Short-chain dehydrogenase reductase"/>
    <property type="match status" value="1"/>
</dbReference>
<evidence type="ECO:0000256" key="3">
    <source>
        <dbReference type="ARBA" id="ARBA00023002"/>
    </source>
</evidence>
<reference evidence="4" key="2">
    <citation type="submission" date="2023-05" db="EMBL/GenBank/DDBJ databases">
        <authorList>
            <consortium name="Lawrence Berkeley National Laboratory"/>
            <person name="Steindorff A."/>
            <person name="Hensen N."/>
            <person name="Bonometti L."/>
            <person name="Westerberg I."/>
            <person name="Brannstrom I.O."/>
            <person name="Guillou S."/>
            <person name="Cros-Aarteil S."/>
            <person name="Calhoun S."/>
            <person name="Haridas S."/>
            <person name="Kuo A."/>
            <person name="Mondo S."/>
            <person name="Pangilinan J."/>
            <person name="Riley R."/>
            <person name="Labutti K."/>
            <person name="Andreopoulos B."/>
            <person name="Lipzen A."/>
            <person name="Chen C."/>
            <person name="Yanf M."/>
            <person name="Daum C."/>
            <person name="Ng V."/>
            <person name="Clum A."/>
            <person name="Ohm R."/>
            <person name="Martin F."/>
            <person name="Silar P."/>
            <person name="Natvig D."/>
            <person name="Lalanne C."/>
            <person name="Gautier V."/>
            <person name="Ament-Velasquez S.L."/>
            <person name="Kruys A."/>
            <person name="Hutchinson M.I."/>
            <person name="Powell A.J."/>
            <person name="Barry K."/>
            <person name="Miller A.N."/>
            <person name="Grigoriev I.V."/>
            <person name="Debuchy R."/>
            <person name="Gladieux P."/>
            <person name="Thoren M.H."/>
            <person name="Johannesson H."/>
        </authorList>
    </citation>
    <scope>NUCLEOTIDE SEQUENCE</scope>
    <source>
        <strain evidence="4">CBS 508.74</strain>
    </source>
</reference>
<dbReference type="EMBL" id="MU853333">
    <property type="protein sequence ID" value="KAK4116642.1"/>
    <property type="molecule type" value="Genomic_DNA"/>
</dbReference>